<sequence length="142" mass="16411">MPRPARTTTSSPGLKHGYRSGLEQSVAIELAGHYGKPVAYEAKESVIYYTPPATKRRYTPDFTLPNGLRIETKGRFVTADRMKHLHIRAEHPDVDIRFVFQNSRQRISKTSKTTYGDWCRKHGFQFADKHVPKEWLHERANS</sequence>
<dbReference type="InterPro" id="IPR011335">
    <property type="entry name" value="Restrct_endonuc-II-like"/>
</dbReference>
<dbReference type="Gene3D" id="3.40.91.30">
    <property type="match status" value="1"/>
</dbReference>
<dbReference type="GO" id="GO:0015074">
    <property type="term" value="P:DNA integration"/>
    <property type="evidence" value="ECO:0007669"/>
    <property type="project" value="InterPro"/>
</dbReference>
<dbReference type="GO" id="GO:0008833">
    <property type="term" value="F:deoxyribonuclease IV (phage-T4-induced) activity"/>
    <property type="evidence" value="ECO:0007669"/>
    <property type="project" value="InterPro"/>
</dbReference>
<dbReference type="Pfam" id="PF05367">
    <property type="entry name" value="Phage_endo_I"/>
    <property type="match status" value="1"/>
</dbReference>
<keyword evidence="1" id="KW-0378">Hydrolase</keyword>
<dbReference type="EMBL" id="LR796716">
    <property type="protein sequence ID" value="CAB4161318.1"/>
    <property type="molecule type" value="Genomic_DNA"/>
</dbReference>
<reference evidence="1" key="1">
    <citation type="submission" date="2020-04" db="EMBL/GenBank/DDBJ databases">
        <authorList>
            <person name="Chiriac C."/>
            <person name="Salcher M."/>
            <person name="Ghai R."/>
            <person name="Kavagutti S V."/>
        </authorList>
    </citation>
    <scope>NUCLEOTIDE SEQUENCE</scope>
</reference>
<keyword evidence="1" id="KW-0540">Nuclease</keyword>
<dbReference type="InterPro" id="IPR008029">
    <property type="entry name" value="Phage_T7_Gp3_endoDNaseI"/>
</dbReference>
<protein>
    <submittedName>
        <fullName evidence="1">Endonuclease I</fullName>
    </submittedName>
</protein>
<organism evidence="1">
    <name type="scientific">uncultured Caudovirales phage</name>
    <dbReference type="NCBI Taxonomy" id="2100421"/>
    <lineage>
        <taxon>Viruses</taxon>
        <taxon>Duplodnaviria</taxon>
        <taxon>Heunggongvirae</taxon>
        <taxon>Uroviricota</taxon>
        <taxon>Caudoviricetes</taxon>
        <taxon>Peduoviridae</taxon>
        <taxon>Maltschvirus</taxon>
        <taxon>Maltschvirus maltsch</taxon>
    </lineage>
</organism>
<gene>
    <name evidence="1" type="ORF">UFOVP730_41</name>
</gene>
<proteinExistence type="predicted"/>
<evidence type="ECO:0000313" key="1">
    <source>
        <dbReference type="EMBL" id="CAB4161318.1"/>
    </source>
</evidence>
<dbReference type="SUPFAM" id="SSF52980">
    <property type="entry name" value="Restriction endonuclease-like"/>
    <property type="match status" value="1"/>
</dbReference>
<name>A0A6J5NW21_9CAUD</name>
<keyword evidence="1" id="KW-0255">Endonuclease</keyword>
<accession>A0A6J5NW21</accession>
<dbReference type="CDD" id="cd22324">
    <property type="entry name" value="Endonuclease_I"/>
    <property type="match status" value="1"/>
</dbReference>
<dbReference type="GO" id="GO:0016032">
    <property type="term" value="P:viral process"/>
    <property type="evidence" value="ECO:0007669"/>
    <property type="project" value="InterPro"/>
</dbReference>